<accession>A0A7S0H8G5</accession>
<feature type="compositionally biased region" description="Polar residues" evidence="1">
    <location>
        <begin position="927"/>
        <end position="937"/>
    </location>
</feature>
<dbReference type="EMBL" id="HBEO01001538">
    <property type="protein sequence ID" value="CAD8466970.1"/>
    <property type="molecule type" value="Transcribed_RNA"/>
</dbReference>
<reference evidence="2" key="1">
    <citation type="submission" date="2021-01" db="EMBL/GenBank/DDBJ databases">
        <authorList>
            <person name="Corre E."/>
            <person name="Pelletier E."/>
            <person name="Niang G."/>
            <person name="Scheremetjew M."/>
            <person name="Finn R."/>
            <person name="Kale V."/>
            <person name="Holt S."/>
            <person name="Cochrane G."/>
            <person name="Meng A."/>
            <person name="Brown T."/>
            <person name="Cohen L."/>
        </authorList>
    </citation>
    <scope>NUCLEOTIDE SEQUENCE</scope>
    <source>
        <strain evidence="2">CCMP325</strain>
    </source>
</reference>
<feature type="region of interest" description="Disordered" evidence="1">
    <location>
        <begin position="446"/>
        <end position="504"/>
    </location>
</feature>
<evidence type="ECO:0000313" key="2">
    <source>
        <dbReference type="EMBL" id="CAD8466970.1"/>
    </source>
</evidence>
<feature type="region of interest" description="Disordered" evidence="1">
    <location>
        <begin position="925"/>
        <end position="970"/>
    </location>
</feature>
<feature type="compositionally biased region" description="Basic and acidic residues" evidence="1">
    <location>
        <begin position="470"/>
        <end position="504"/>
    </location>
</feature>
<feature type="compositionally biased region" description="Basic and acidic residues" evidence="1">
    <location>
        <begin position="446"/>
        <end position="457"/>
    </location>
</feature>
<protein>
    <submittedName>
        <fullName evidence="2">Uncharacterized protein</fullName>
    </submittedName>
</protein>
<organism evidence="2">
    <name type="scientific">Hanusia phi</name>
    <dbReference type="NCBI Taxonomy" id="3032"/>
    <lineage>
        <taxon>Eukaryota</taxon>
        <taxon>Cryptophyceae</taxon>
        <taxon>Pyrenomonadales</taxon>
        <taxon>Geminigeraceae</taxon>
        <taxon>Hanusia</taxon>
    </lineage>
</organism>
<proteinExistence type="predicted"/>
<evidence type="ECO:0000256" key="1">
    <source>
        <dbReference type="SAM" id="MobiDB-lite"/>
    </source>
</evidence>
<gene>
    <name evidence="2" type="ORF">HPHI1048_LOCUS1098</name>
</gene>
<feature type="compositionally biased region" description="Basic residues" evidence="1">
    <location>
        <begin position="458"/>
        <end position="469"/>
    </location>
</feature>
<name>A0A7S0H8G5_9CRYP</name>
<sequence>MDREGNGRRWRTWFSCLSASERLEVLTISNTRWVSTIMAMASEEESFRSSNPRAPIQSLKRCRFAFTDDDLQPPAPDEHSRGKKTTALKTDDKTLSMLREELLRAGGSSEAVEKLLKKLAGKKSDCDGGQTDQTEDACSFKGEARQFVTVRTDPEARERGTMGYIVLSDHLDRKRELSSLLLSRLNVIHKDGKPWALRPDCELVADLRTFWEMMQVMSNGEFLKGGEEAEVKRADKEAEVWKEAAWLCKSGKEISAVCPSECLTLCSFTCAELICSTFEERMRSASLNGGRKVEKDEGAMLSPIHRWWHEIPCDLKMFHLMKSLVRLRSKITENLSNTSTASPKELEPLLSLRTFFLDVSQLSESRRENGLRYGDDDCGWFSSLQQLSHHRSSRLSICHDSLCLISSSSPLLAPPPSRFYRFTRLILQELKHAFARHNESLIAEMQHREEQQEETVKQRKKEANRKKKEKEKERKARRRDAAAKEEEAALAREREMTLERENARRRDKRRAKWRVLAASVIQKRIDDELEMRRCIASVLHELVRKSVSLATSRRSLREKESRRRKKPSEWSFTESPFLAGRFSSVPGAFSRSSSSSSNAGASNFFLPFSFSEPEGFLRSQWGNAYLLPADVMEQEAQVKLPSSSRYSRSGFMSGKTNFNDPFFPQNCGHPMHCCNLHAGLFSNNPMGTMGTGSGVLGDFLDERQHGGGREVQCEQTLNSSAAKRNQMHHPNPDSKIGWKMQFNQNSQTLFGGRADLGQFVPPSRTYDEAEKVFSPPGSDGARRDTKILGQQFASNKSADSQMLDHLSQRMYWEEEMMDNGFPLLDLSAGPSMLSTPDQSPSFRNANISWASPSFSPAVPPFSRAGMVQPSGFPSSEPLVEGQQELNFLFDSQGVEQLCASSDSSIRTSVTPDSMQRMELLRPEGREQVSSPFTQQEVNLPGGSPGDSQEGGSKLQEEGNPNHGAVNCENPKVKTDSAKACSSSSSSSALLPPPLLRCFLAWQCWC</sequence>
<feature type="region of interest" description="Disordered" evidence="1">
    <location>
        <begin position="68"/>
        <end position="89"/>
    </location>
</feature>
<dbReference type="AlphaFoldDB" id="A0A7S0H8G5"/>